<keyword evidence="2" id="KW-0378">Hydrolase</keyword>
<dbReference type="Proteomes" id="UP000306575">
    <property type="component" value="Unassembled WGS sequence"/>
</dbReference>
<comment type="caution">
    <text evidence="2">The sequence shown here is derived from an EMBL/GenBank/DDBJ whole genome shotgun (WGS) entry which is preliminary data.</text>
</comment>
<gene>
    <name evidence="2" type="ORF">FAP39_01605</name>
</gene>
<dbReference type="InterPro" id="IPR029058">
    <property type="entry name" value="AB_hydrolase_fold"/>
</dbReference>
<dbReference type="EMBL" id="SULI01000001">
    <property type="protein sequence ID" value="TKZ22594.1"/>
    <property type="molecule type" value="Genomic_DNA"/>
</dbReference>
<dbReference type="PANTHER" id="PTHR43798:SF33">
    <property type="entry name" value="HYDROLASE, PUTATIVE (AFU_ORTHOLOGUE AFUA_2G14860)-RELATED"/>
    <property type="match status" value="1"/>
</dbReference>
<dbReference type="AlphaFoldDB" id="A0A4U7NC16"/>
<dbReference type="PANTHER" id="PTHR43798">
    <property type="entry name" value="MONOACYLGLYCEROL LIPASE"/>
    <property type="match status" value="1"/>
</dbReference>
<sequence length="279" mass="30306">MPRFTTSDGLSLHYTDHGQGPALLCLPGLTRNASDFDYVMPHLTGMRVICPDYRGRGQSDWTEDYGTYSIPQETQDVIALLDHLGIDRAAILGTSRGGLIALTLAALVPDRVAGVCFVDIGPVIETDGLATILGFIGLNPIWKTLDEAAEVFGSRIQGFDNVPASRWREEVEKHFVPTSSGLKINYDPKLRDAVLESYDPDAPAMDLWPLFDALATAPVAAIRGANSDLMSAQTLQDMQNRRPDMVAATIPDRGHVPFLDEDASVAVIKDWTALLGAQT</sequence>
<organism evidence="2 3">
    <name type="scientific">Shimia litoralis</name>
    <dbReference type="NCBI Taxonomy" id="420403"/>
    <lineage>
        <taxon>Bacteria</taxon>
        <taxon>Pseudomonadati</taxon>
        <taxon>Pseudomonadota</taxon>
        <taxon>Alphaproteobacteria</taxon>
        <taxon>Rhodobacterales</taxon>
        <taxon>Roseobacteraceae</taxon>
    </lineage>
</organism>
<dbReference type="GO" id="GO:0016787">
    <property type="term" value="F:hydrolase activity"/>
    <property type="evidence" value="ECO:0007669"/>
    <property type="project" value="UniProtKB-KW"/>
</dbReference>
<dbReference type="Gene3D" id="3.40.50.1820">
    <property type="entry name" value="alpha/beta hydrolase"/>
    <property type="match status" value="1"/>
</dbReference>
<keyword evidence="3" id="KW-1185">Reference proteome</keyword>
<dbReference type="GO" id="GO:0016020">
    <property type="term" value="C:membrane"/>
    <property type="evidence" value="ECO:0007669"/>
    <property type="project" value="TreeGrafter"/>
</dbReference>
<evidence type="ECO:0000313" key="2">
    <source>
        <dbReference type="EMBL" id="TKZ22594.1"/>
    </source>
</evidence>
<dbReference type="SUPFAM" id="SSF53474">
    <property type="entry name" value="alpha/beta-Hydrolases"/>
    <property type="match status" value="1"/>
</dbReference>
<proteinExistence type="predicted"/>
<accession>A0A4U7NC16</accession>
<evidence type="ECO:0000313" key="3">
    <source>
        <dbReference type="Proteomes" id="UP000306575"/>
    </source>
</evidence>
<dbReference type="InterPro" id="IPR000073">
    <property type="entry name" value="AB_hydrolase_1"/>
</dbReference>
<evidence type="ECO:0000259" key="1">
    <source>
        <dbReference type="Pfam" id="PF00561"/>
    </source>
</evidence>
<name>A0A4U7NC16_9RHOB</name>
<dbReference type="RefSeq" id="WP_138014610.1">
    <property type="nucleotide sequence ID" value="NZ_SULI01000001.1"/>
</dbReference>
<reference evidence="2 3" key="1">
    <citation type="submission" date="2019-04" db="EMBL/GenBank/DDBJ databases">
        <title>Genome sequence of Pelagicola litoralis CL-ES2.</title>
        <authorList>
            <person name="Cao J."/>
        </authorList>
    </citation>
    <scope>NUCLEOTIDE SEQUENCE [LARGE SCALE GENOMIC DNA]</scope>
    <source>
        <strain evidence="2 3">CL-ES2</strain>
    </source>
</reference>
<protein>
    <submittedName>
        <fullName evidence="2">Alpha/beta hydrolase</fullName>
    </submittedName>
</protein>
<dbReference type="OrthoDB" id="9791366at2"/>
<dbReference type="InterPro" id="IPR050266">
    <property type="entry name" value="AB_hydrolase_sf"/>
</dbReference>
<dbReference type="PRINTS" id="PR00111">
    <property type="entry name" value="ABHYDROLASE"/>
</dbReference>
<feature type="domain" description="AB hydrolase-1" evidence="1">
    <location>
        <begin position="21"/>
        <end position="125"/>
    </location>
</feature>
<dbReference type="Pfam" id="PF00561">
    <property type="entry name" value="Abhydrolase_1"/>
    <property type="match status" value="1"/>
</dbReference>